<sequence length="109" mass="12497">MNRWNTSTEPRKTIQDIARTFGRADEENRKLIFSEKEAIWLKYSPQLSVGKIFEARVGSVEDYGAFVHLRFPDGLYHLTGLVHVSVVSTEITSEVQDVRDIKSRNAVDE</sequence>
<evidence type="ECO:0000313" key="2">
    <source>
        <dbReference type="EMBL" id="KAL0382863.1"/>
    </source>
</evidence>
<evidence type="ECO:0000259" key="1">
    <source>
        <dbReference type="PROSITE" id="PS50126"/>
    </source>
</evidence>
<accession>A0AAW2RTQ8</accession>
<dbReference type="Pfam" id="PF00575">
    <property type="entry name" value="S1"/>
    <property type="match status" value="1"/>
</dbReference>
<feature type="domain" description="S1 motif" evidence="1">
    <location>
        <begin position="50"/>
        <end position="109"/>
    </location>
</feature>
<dbReference type="EMBL" id="JACGWM010000003">
    <property type="protein sequence ID" value="KAL0382863.1"/>
    <property type="molecule type" value="Genomic_DNA"/>
</dbReference>
<dbReference type="AlphaFoldDB" id="A0AAW2RTQ8"/>
<proteinExistence type="predicted"/>
<dbReference type="Gene3D" id="2.40.50.140">
    <property type="entry name" value="Nucleic acid-binding proteins"/>
    <property type="match status" value="1"/>
</dbReference>
<dbReference type="InterPro" id="IPR003029">
    <property type="entry name" value="S1_domain"/>
</dbReference>
<reference evidence="2" key="1">
    <citation type="submission" date="2020-06" db="EMBL/GenBank/DDBJ databases">
        <authorList>
            <person name="Li T."/>
            <person name="Hu X."/>
            <person name="Zhang T."/>
            <person name="Song X."/>
            <person name="Zhang H."/>
            <person name="Dai N."/>
            <person name="Sheng W."/>
            <person name="Hou X."/>
            <person name="Wei L."/>
        </authorList>
    </citation>
    <scope>NUCLEOTIDE SEQUENCE</scope>
    <source>
        <strain evidence="2">KEN8</strain>
        <tissue evidence="2">Leaf</tissue>
    </source>
</reference>
<protein>
    <recommendedName>
        <fullName evidence="1">S1 motif domain-containing protein</fullName>
    </recommendedName>
</protein>
<gene>
    <name evidence="2" type="ORF">Scaly_0573600</name>
</gene>
<dbReference type="InterPro" id="IPR012340">
    <property type="entry name" value="NA-bd_OB-fold"/>
</dbReference>
<dbReference type="SUPFAM" id="SSF50249">
    <property type="entry name" value="Nucleic acid-binding proteins"/>
    <property type="match status" value="1"/>
</dbReference>
<organism evidence="2">
    <name type="scientific">Sesamum calycinum</name>
    <dbReference type="NCBI Taxonomy" id="2727403"/>
    <lineage>
        <taxon>Eukaryota</taxon>
        <taxon>Viridiplantae</taxon>
        <taxon>Streptophyta</taxon>
        <taxon>Embryophyta</taxon>
        <taxon>Tracheophyta</taxon>
        <taxon>Spermatophyta</taxon>
        <taxon>Magnoliopsida</taxon>
        <taxon>eudicotyledons</taxon>
        <taxon>Gunneridae</taxon>
        <taxon>Pentapetalae</taxon>
        <taxon>asterids</taxon>
        <taxon>lamiids</taxon>
        <taxon>Lamiales</taxon>
        <taxon>Pedaliaceae</taxon>
        <taxon>Sesamum</taxon>
    </lineage>
</organism>
<dbReference type="PANTHER" id="PTHR47559:SF1">
    <property type="entry name" value="OS03G0844900 PROTEIN"/>
    <property type="match status" value="1"/>
</dbReference>
<reference evidence="2" key="2">
    <citation type="journal article" date="2024" name="Plant">
        <title>Genomic evolution and insights into agronomic trait innovations of Sesamum species.</title>
        <authorList>
            <person name="Miao H."/>
            <person name="Wang L."/>
            <person name="Qu L."/>
            <person name="Liu H."/>
            <person name="Sun Y."/>
            <person name="Le M."/>
            <person name="Wang Q."/>
            <person name="Wei S."/>
            <person name="Zheng Y."/>
            <person name="Lin W."/>
            <person name="Duan Y."/>
            <person name="Cao H."/>
            <person name="Xiong S."/>
            <person name="Wang X."/>
            <person name="Wei L."/>
            <person name="Li C."/>
            <person name="Ma Q."/>
            <person name="Ju M."/>
            <person name="Zhao R."/>
            <person name="Li G."/>
            <person name="Mu C."/>
            <person name="Tian Q."/>
            <person name="Mei H."/>
            <person name="Zhang T."/>
            <person name="Gao T."/>
            <person name="Zhang H."/>
        </authorList>
    </citation>
    <scope>NUCLEOTIDE SEQUENCE</scope>
    <source>
        <strain evidence="2">KEN8</strain>
    </source>
</reference>
<name>A0AAW2RTQ8_9LAMI</name>
<dbReference type="InterPro" id="IPR052757">
    <property type="entry name" value="Ribosomal_protein_S1"/>
</dbReference>
<dbReference type="PROSITE" id="PS50126">
    <property type="entry name" value="S1"/>
    <property type="match status" value="1"/>
</dbReference>
<comment type="caution">
    <text evidence="2">The sequence shown here is derived from an EMBL/GenBank/DDBJ whole genome shotgun (WGS) entry which is preliminary data.</text>
</comment>
<dbReference type="GO" id="GO:0003676">
    <property type="term" value="F:nucleic acid binding"/>
    <property type="evidence" value="ECO:0007669"/>
    <property type="project" value="InterPro"/>
</dbReference>
<dbReference type="PANTHER" id="PTHR47559">
    <property type="entry name" value="OS03G0844900 PROTEIN"/>
    <property type="match status" value="1"/>
</dbReference>